<reference evidence="1" key="1">
    <citation type="submission" date="2019-05" db="EMBL/GenBank/DDBJ databases">
        <authorList>
            <person name="Hibberd M."/>
        </authorList>
    </citation>
    <scope>NUCLEOTIDE SEQUENCE</scope>
    <source>
        <strain evidence="1">Haemophilus_influenzae_BgEED16</strain>
    </source>
</reference>
<proteinExistence type="predicted"/>
<accession>A0A3E1R061</accession>
<evidence type="ECO:0000313" key="1">
    <source>
        <dbReference type="EMBL" id="VTX52305.1"/>
    </source>
</evidence>
<evidence type="ECO:0000313" key="2">
    <source>
        <dbReference type="Proteomes" id="UP000658741"/>
    </source>
</evidence>
<comment type="caution">
    <text evidence="1">The sequence shown here is derived from an EMBL/GenBank/DDBJ whole genome shotgun (WGS) entry which is preliminary data.</text>
</comment>
<gene>
    <name evidence="1" type="ORF">CAGEJMGA_00408</name>
</gene>
<organism evidence="1 2">
    <name type="scientific">Haemophilus influenzae</name>
    <dbReference type="NCBI Taxonomy" id="727"/>
    <lineage>
        <taxon>Bacteria</taxon>
        <taxon>Pseudomonadati</taxon>
        <taxon>Pseudomonadota</taxon>
        <taxon>Gammaproteobacteria</taxon>
        <taxon>Pasteurellales</taxon>
        <taxon>Pasteurellaceae</taxon>
        <taxon>Haemophilus</taxon>
    </lineage>
</organism>
<name>A0A3E1R061_HAEIF</name>
<dbReference type="EMBL" id="CABFLD010000022">
    <property type="protein sequence ID" value="VTX52305.1"/>
    <property type="molecule type" value="Genomic_DNA"/>
</dbReference>
<sequence length="86" mass="9742">MTKFNLEQALQGAPVRLNNGFKAYIFADVSLLAINEPYPLIGGYAYSISSFYDNQEHQRFEECRWAKDGKCDRLSALGSIAGMWED</sequence>
<dbReference type="Proteomes" id="UP000658741">
    <property type="component" value="Unassembled WGS sequence"/>
</dbReference>
<dbReference type="AlphaFoldDB" id="A0A3E1R061"/>
<dbReference type="RefSeq" id="WP_005667751.1">
    <property type="nucleotide sequence ID" value="NZ_AP018783.1"/>
</dbReference>
<protein>
    <submittedName>
        <fullName evidence="1">Uncharacterized protein</fullName>
    </submittedName>
</protein>